<dbReference type="Gene3D" id="3.50.50.60">
    <property type="entry name" value="FAD/NAD(P)-binding domain"/>
    <property type="match status" value="1"/>
</dbReference>
<evidence type="ECO:0008006" key="3">
    <source>
        <dbReference type="Google" id="ProtNLM"/>
    </source>
</evidence>
<keyword evidence="2" id="KW-1185">Reference proteome</keyword>
<proteinExistence type="predicted"/>
<dbReference type="AlphaFoldDB" id="A0A072NTC9"/>
<dbReference type="VEuPathDB" id="FungiDB:A1O9_12753"/>
<dbReference type="OrthoDB" id="6612291at2759"/>
<protein>
    <recommendedName>
        <fullName evidence="3">FAD dependent oxidoreductase domain-containing protein</fullName>
    </recommendedName>
</protein>
<evidence type="ECO:0000313" key="2">
    <source>
        <dbReference type="Proteomes" id="UP000027920"/>
    </source>
</evidence>
<organism evidence="1 2">
    <name type="scientific">Exophiala aquamarina CBS 119918</name>
    <dbReference type="NCBI Taxonomy" id="1182545"/>
    <lineage>
        <taxon>Eukaryota</taxon>
        <taxon>Fungi</taxon>
        <taxon>Dikarya</taxon>
        <taxon>Ascomycota</taxon>
        <taxon>Pezizomycotina</taxon>
        <taxon>Eurotiomycetes</taxon>
        <taxon>Chaetothyriomycetidae</taxon>
        <taxon>Chaetothyriales</taxon>
        <taxon>Herpotrichiellaceae</taxon>
        <taxon>Exophiala</taxon>
    </lineage>
</organism>
<gene>
    <name evidence="1" type="ORF">A1O9_12753</name>
</gene>
<dbReference type="Proteomes" id="UP000027920">
    <property type="component" value="Unassembled WGS sequence"/>
</dbReference>
<evidence type="ECO:0000313" key="1">
    <source>
        <dbReference type="EMBL" id="KEF51139.1"/>
    </source>
</evidence>
<dbReference type="SUPFAM" id="SSF51905">
    <property type="entry name" value="FAD/NAD(P)-binding domain"/>
    <property type="match status" value="1"/>
</dbReference>
<dbReference type="EMBL" id="AMGV01000027">
    <property type="protein sequence ID" value="KEF51139.1"/>
    <property type="molecule type" value="Genomic_DNA"/>
</dbReference>
<dbReference type="HOGENOM" id="CLU_2061481_0_0_1"/>
<dbReference type="GeneID" id="25287647"/>
<sequence length="119" mass="12680">MPIATENVNNRDNYDVIIVGGGAAGIAAAIGARQAASNARLVLIESEGSLGGAATHREVASYCGLFTVDENPRQAVGGGWDILKDRLSQIKGISERLVRHRGVFQVMASQRLQSFKTEN</sequence>
<comment type="caution">
    <text evidence="1">The sequence shown here is derived from an EMBL/GenBank/DDBJ whole genome shotgun (WGS) entry which is preliminary data.</text>
</comment>
<dbReference type="Pfam" id="PF12831">
    <property type="entry name" value="FAD_oxidored"/>
    <property type="match status" value="1"/>
</dbReference>
<dbReference type="RefSeq" id="XP_013253729.1">
    <property type="nucleotide sequence ID" value="XM_013398275.1"/>
</dbReference>
<name>A0A072NTC9_9EURO</name>
<accession>A0A072NTC9</accession>
<reference evidence="1 2" key="1">
    <citation type="submission" date="2013-03" db="EMBL/GenBank/DDBJ databases">
        <title>The Genome Sequence of Exophiala aquamarina CBS 119918.</title>
        <authorList>
            <consortium name="The Broad Institute Genomics Platform"/>
            <person name="Cuomo C."/>
            <person name="de Hoog S."/>
            <person name="Gorbushina A."/>
            <person name="Walker B."/>
            <person name="Young S.K."/>
            <person name="Zeng Q."/>
            <person name="Gargeya S."/>
            <person name="Fitzgerald M."/>
            <person name="Haas B."/>
            <person name="Abouelleil A."/>
            <person name="Allen A.W."/>
            <person name="Alvarado L."/>
            <person name="Arachchi H.M."/>
            <person name="Berlin A.M."/>
            <person name="Chapman S.B."/>
            <person name="Gainer-Dewar J."/>
            <person name="Goldberg J."/>
            <person name="Griggs A."/>
            <person name="Gujja S."/>
            <person name="Hansen M."/>
            <person name="Howarth C."/>
            <person name="Imamovic A."/>
            <person name="Ireland A."/>
            <person name="Larimer J."/>
            <person name="McCowan C."/>
            <person name="Murphy C."/>
            <person name="Pearson M."/>
            <person name="Poon T.W."/>
            <person name="Priest M."/>
            <person name="Roberts A."/>
            <person name="Saif S."/>
            <person name="Shea T."/>
            <person name="Sisk P."/>
            <person name="Sykes S."/>
            <person name="Wortman J."/>
            <person name="Nusbaum C."/>
            <person name="Birren B."/>
        </authorList>
    </citation>
    <scope>NUCLEOTIDE SEQUENCE [LARGE SCALE GENOMIC DNA]</scope>
    <source>
        <strain evidence="1 2">CBS 119918</strain>
    </source>
</reference>
<dbReference type="InterPro" id="IPR036188">
    <property type="entry name" value="FAD/NAD-bd_sf"/>
</dbReference>